<dbReference type="PANTHER" id="PTHR15691">
    <property type="entry name" value="WASH COMPLEX SUBUNIT 5"/>
    <property type="match status" value="1"/>
</dbReference>
<dbReference type="GO" id="GO:0051125">
    <property type="term" value="P:regulation of actin nucleation"/>
    <property type="evidence" value="ECO:0007669"/>
    <property type="project" value="TreeGrafter"/>
</dbReference>
<evidence type="ECO:0000256" key="1">
    <source>
        <dbReference type="ARBA" id="ARBA00006224"/>
    </source>
</evidence>
<dbReference type="GO" id="GO:0140285">
    <property type="term" value="P:endosome fission"/>
    <property type="evidence" value="ECO:0007669"/>
    <property type="project" value="TreeGrafter"/>
</dbReference>
<dbReference type="GO" id="GO:0071203">
    <property type="term" value="C:WASH complex"/>
    <property type="evidence" value="ECO:0007669"/>
    <property type="project" value="InterPro"/>
</dbReference>
<gene>
    <name evidence="2" type="ORF">KIPB_011572</name>
</gene>
<protein>
    <submittedName>
        <fullName evidence="2">WASH complex, subunit strumpellin</fullName>
    </submittedName>
</protein>
<dbReference type="InterPro" id="IPR019393">
    <property type="entry name" value="WASH_strumpellin"/>
</dbReference>
<keyword evidence="3" id="KW-1185">Reference proteome</keyword>
<feature type="non-terminal residue" evidence="2">
    <location>
        <position position="1"/>
    </location>
</feature>
<sequence>LLGLSQLELRGKLAQLSQRVAVFTRGVLAMDSSLVGVIRVEPRELLETGIRRHLVRQISFKLNRELSFHQCAQEWPLTSPMDPLAVKDSLQSAAISVHNQFRANKASFVLVQVCL</sequence>
<dbReference type="EMBL" id="BDIP01004755">
    <property type="protein sequence ID" value="GIQ89166.1"/>
    <property type="molecule type" value="Genomic_DNA"/>
</dbReference>
<comment type="caution">
    <text evidence="2">The sequence shown here is derived from an EMBL/GenBank/DDBJ whole genome shotgun (WGS) entry which is preliminary data.</text>
</comment>
<dbReference type="GO" id="GO:0007032">
    <property type="term" value="P:endosome organization"/>
    <property type="evidence" value="ECO:0007669"/>
    <property type="project" value="TreeGrafter"/>
</dbReference>
<dbReference type="OrthoDB" id="565118at2759"/>
<organism evidence="2 3">
    <name type="scientific">Kipferlia bialata</name>
    <dbReference type="NCBI Taxonomy" id="797122"/>
    <lineage>
        <taxon>Eukaryota</taxon>
        <taxon>Metamonada</taxon>
        <taxon>Carpediemonas-like organisms</taxon>
        <taxon>Kipferlia</taxon>
    </lineage>
</organism>
<proteinExistence type="inferred from homology"/>
<dbReference type="Pfam" id="PF10266">
    <property type="entry name" value="Strumpellin"/>
    <property type="match status" value="1"/>
</dbReference>
<dbReference type="PANTHER" id="PTHR15691:SF6">
    <property type="entry name" value="WASH COMPLEX SUBUNIT 5"/>
    <property type="match status" value="1"/>
</dbReference>
<accession>A0A9K3D6S2</accession>
<reference evidence="2 3" key="1">
    <citation type="journal article" date="2018" name="PLoS ONE">
        <title>The draft genome of Kipferlia bialata reveals reductive genome evolution in fornicate parasites.</title>
        <authorList>
            <person name="Tanifuji G."/>
            <person name="Takabayashi S."/>
            <person name="Kume K."/>
            <person name="Takagi M."/>
            <person name="Nakayama T."/>
            <person name="Kamikawa R."/>
            <person name="Inagaki Y."/>
            <person name="Hashimoto T."/>
        </authorList>
    </citation>
    <scope>NUCLEOTIDE SEQUENCE [LARGE SCALE GENOMIC DNA]</scope>
    <source>
        <strain evidence="2">NY0173</strain>
    </source>
</reference>
<dbReference type="AlphaFoldDB" id="A0A9K3D6S2"/>
<comment type="similarity">
    <text evidence="1">Belongs to the strumpellin family.</text>
</comment>
<dbReference type="GO" id="GO:0030041">
    <property type="term" value="P:actin filament polymerization"/>
    <property type="evidence" value="ECO:0007669"/>
    <property type="project" value="TreeGrafter"/>
</dbReference>
<name>A0A9K3D6S2_9EUKA</name>
<dbReference type="GO" id="GO:0005768">
    <property type="term" value="C:endosome"/>
    <property type="evidence" value="ECO:0007669"/>
    <property type="project" value="TreeGrafter"/>
</dbReference>
<dbReference type="Proteomes" id="UP000265618">
    <property type="component" value="Unassembled WGS sequence"/>
</dbReference>
<evidence type="ECO:0000313" key="3">
    <source>
        <dbReference type="Proteomes" id="UP000265618"/>
    </source>
</evidence>
<evidence type="ECO:0000313" key="2">
    <source>
        <dbReference type="EMBL" id="GIQ89166.1"/>
    </source>
</evidence>